<evidence type="ECO:0000313" key="4">
    <source>
        <dbReference type="Proteomes" id="UP000196125"/>
    </source>
</evidence>
<gene>
    <name evidence="2" type="ORF">SBX37_03050</name>
    <name evidence="3" type="ORF">VIM7927_01342</name>
</gene>
<protein>
    <submittedName>
        <fullName evidence="3">HEPN domain protein</fullName>
    </submittedName>
    <submittedName>
        <fullName evidence="2">HEPN domain-containing protein</fullName>
    </submittedName>
</protein>
<dbReference type="EMBL" id="JAWRCO010000001">
    <property type="protein sequence ID" value="MDW6001873.1"/>
    <property type="molecule type" value="Genomic_DNA"/>
</dbReference>
<name>A0A1Y6ISU5_9VIBR</name>
<reference evidence="2 5" key="2">
    <citation type="submission" date="2023-11" db="EMBL/GenBank/DDBJ databases">
        <title>Plant-associative lifestyle of Vibrio porteresiae and its evolutionary dynamics.</title>
        <authorList>
            <person name="Rameshkumar N."/>
            <person name="Kirti K."/>
        </authorList>
    </citation>
    <scope>NUCLEOTIDE SEQUENCE [LARGE SCALE GENOMIC DNA]</scope>
    <source>
        <strain evidence="2 5">MSSRF38</strain>
    </source>
</reference>
<dbReference type="SMART" id="SM00748">
    <property type="entry name" value="HEPN"/>
    <property type="match status" value="1"/>
</dbReference>
<dbReference type="Gene3D" id="1.20.120.330">
    <property type="entry name" value="Nucleotidyltransferases domain 2"/>
    <property type="match status" value="1"/>
</dbReference>
<dbReference type="InterPro" id="IPR043519">
    <property type="entry name" value="NT_sf"/>
</dbReference>
<evidence type="ECO:0000259" key="1">
    <source>
        <dbReference type="PROSITE" id="PS50910"/>
    </source>
</evidence>
<dbReference type="SUPFAM" id="SSF81593">
    <property type="entry name" value="Nucleotidyltransferase substrate binding subunit/domain"/>
    <property type="match status" value="1"/>
</dbReference>
<accession>A0A1Y6ISU5</accession>
<dbReference type="Proteomes" id="UP001283366">
    <property type="component" value="Unassembled WGS sequence"/>
</dbReference>
<dbReference type="InterPro" id="IPR007842">
    <property type="entry name" value="HEPN_dom"/>
</dbReference>
<evidence type="ECO:0000313" key="2">
    <source>
        <dbReference type="EMBL" id="MDW6001873.1"/>
    </source>
</evidence>
<sequence length="306" mass="35761">MLSVFIRYQPHFMIMKTSLDHLPEYKQRELATISGILRDTLEDYLRGKTGSKSEFRILKIILFGSHAKGSWVNDPVNGYISDYDILVIVNKPALVEDDVVWQRAEEQIDRKVKSAPLGLIVHDLQEVNERLQQGHYFFKDIREEGIELFAATPKPLVMPGDLTETEQRDIARKHYEQWFERAASGLEIFDFAFKKSMIYDAAFALHQVTEKLFACTLLVCTNYLPKSHNIEKLGKFCAQIDPAFAEIFPMKNKFHRRSFRRLQRAYIDARYSEHYEITEEELDYLATEVQRLRDLTARVCGEWIGQ</sequence>
<dbReference type="PROSITE" id="PS50910">
    <property type="entry name" value="HEPN"/>
    <property type="match status" value="1"/>
</dbReference>
<dbReference type="Gene3D" id="3.30.460.10">
    <property type="entry name" value="Beta Polymerase, domain 2"/>
    <property type="match status" value="1"/>
</dbReference>
<dbReference type="Pfam" id="PF05168">
    <property type="entry name" value="HEPN"/>
    <property type="match status" value="1"/>
</dbReference>
<dbReference type="Proteomes" id="UP000196125">
    <property type="component" value="Unassembled WGS sequence"/>
</dbReference>
<dbReference type="CDD" id="cd05403">
    <property type="entry name" value="NT_KNTase_like"/>
    <property type="match status" value="1"/>
</dbReference>
<evidence type="ECO:0000313" key="3">
    <source>
        <dbReference type="EMBL" id="SMS00101.1"/>
    </source>
</evidence>
<feature type="domain" description="HEPN" evidence="1">
    <location>
        <begin position="179"/>
        <end position="299"/>
    </location>
</feature>
<dbReference type="PANTHER" id="PTHR33933:SF1">
    <property type="entry name" value="PROTEIN ADENYLYLTRANSFERASE MNTA-RELATED"/>
    <property type="match status" value="1"/>
</dbReference>
<dbReference type="SUPFAM" id="SSF81301">
    <property type="entry name" value="Nucleotidyltransferase"/>
    <property type="match status" value="1"/>
</dbReference>
<dbReference type="AlphaFoldDB" id="A0A1Y6ISU5"/>
<evidence type="ECO:0000313" key="5">
    <source>
        <dbReference type="Proteomes" id="UP001283366"/>
    </source>
</evidence>
<keyword evidence="5" id="KW-1185">Reference proteome</keyword>
<dbReference type="RefSeq" id="WP_087480177.1">
    <property type="nucleotide sequence ID" value="NZ_AP024883.1"/>
</dbReference>
<dbReference type="PANTHER" id="PTHR33933">
    <property type="entry name" value="NUCLEOTIDYLTRANSFERASE"/>
    <property type="match status" value="1"/>
</dbReference>
<dbReference type="EMBL" id="FXXI01000002">
    <property type="protein sequence ID" value="SMS00101.1"/>
    <property type="molecule type" value="Genomic_DNA"/>
</dbReference>
<organism evidence="3 4">
    <name type="scientific">Vibrio mangrovi</name>
    <dbReference type="NCBI Taxonomy" id="474394"/>
    <lineage>
        <taxon>Bacteria</taxon>
        <taxon>Pseudomonadati</taxon>
        <taxon>Pseudomonadota</taxon>
        <taxon>Gammaproteobacteria</taxon>
        <taxon>Vibrionales</taxon>
        <taxon>Vibrionaceae</taxon>
        <taxon>Vibrio</taxon>
    </lineage>
</organism>
<proteinExistence type="predicted"/>
<reference evidence="3 4" key="1">
    <citation type="submission" date="2017-05" db="EMBL/GenBank/DDBJ databases">
        <authorList>
            <person name="Song R."/>
            <person name="Chenine A.L."/>
            <person name="Ruprecht R.M."/>
        </authorList>
    </citation>
    <scope>NUCLEOTIDE SEQUENCE [LARGE SCALE GENOMIC DNA]</scope>
    <source>
        <strain evidence="3 4">CECT 7927</strain>
    </source>
</reference>
<dbReference type="OrthoDB" id="5851004at2"/>
<dbReference type="InterPro" id="IPR052548">
    <property type="entry name" value="Type_VII_TA_antitoxin"/>
</dbReference>